<evidence type="ECO:0000256" key="11">
    <source>
        <dbReference type="SAM" id="MobiDB-lite"/>
    </source>
</evidence>
<gene>
    <name evidence="14" type="ordered locus">Hoch_2472</name>
</gene>
<comment type="function">
    <text evidence="1 9">May be involved in recombinational repair of damaged DNA.</text>
</comment>
<evidence type="ECO:0000256" key="4">
    <source>
        <dbReference type="ARBA" id="ARBA00022741"/>
    </source>
</evidence>
<evidence type="ECO:0000256" key="1">
    <source>
        <dbReference type="ARBA" id="ARBA00003618"/>
    </source>
</evidence>
<accession>D0LKG0</accession>
<sequence>MLRHLRVINFAILSDVAIDFGEGFNVLTGETGAGKSLIVEAVNLLRGGRASADIPRAGADQAVVEAIFEVPADLALGVRRVLREAGLPRSAHDDEPEDEPDEDGNESRRADAEEDGEDGAVPFEVLVRRVIQRGGRSRTYVNGALTTARRLAELGAWLVDLSGQHQHQGLVDPKRHRAILDAFADNGDARAAMLAAHEELRAAEQALQELGGDHEAVQQKIDYLRFQLEELDGAALRPGEDAALEAERSRLSSVDKLEAGTRQAEGWIAGGEFSGWDGDSGTGVSATDLLGKAHREIERLIAIDPALGEVAQAIDEARVVAEEAANSLRSYADKLEGDPGRLSQVEDRLALIARLVRKHGGDLAAVLAHAGELRAQLDGLENRDERVAELEQARARAEKKAKRVAAALTATRERAAETLRSSVAEYLAELGMASAALSVRIESKAVGADGADHVEFLLASNKGEQPKPLARIASGGELSRIMLAVKLSLRRADEVATYVFDEVDTGIGGGTAAVVARQIRALGDQRQVLCVTHLPQIVAFADQHYHVSKFESDGRTETAVRSLAAKERREEMARMLGGVKITKSARAHAEAMLEEAAKSRARARA</sequence>
<feature type="compositionally biased region" description="Acidic residues" evidence="11">
    <location>
        <begin position="94"/>
        <end position="104"/>
    </location>
</feature>
<dbReference type="CDD" id="cd03241">
    <property type="entry name" value="ABC_RecN"/>
    <property type="match status" value="2"/>
</dbReference>
<comment type="similarity">
    <text evidence="2 9">Belongs to the RecN family.</text>
</comment>
<feature type="coiled-coil region" evidence="10">
    <location>
        <begin position="193"/>
        <end position="220"/>
    </location>
</feature>
<feature type="domain" description="RecF/RecN/SMC N-terminal" evidence="12">
    <location>
        <begin position="124"/>
        <end position="551"/>
    </location>
</feature>
<dbReference type="STRING" id="502025.Hoch_2472"/>
<keyword evidence="5 9" id="KW-0227">DNA damage</keyword>
<organism evidence="14 15">
    <name type="scientific">Haliangium ochraceum (strain DSM 14365 / JCM 11303 / SMP-2)</name>
    <dbReference type="NCBI Taxonomy" id="502025"/>
    <lineage>
        <taxon>Bacteria</taxon>
        <taxon>Pseudomonadati</taxon>
        <taxon>Myxococcota</taxon>
        <taxon>Polyangia</taxon>
        <taxon>Haliangiales</taxon>
        <taxon>Kofleriaceae</taxon>
        <taxon>Haliangium</taxon>
    </lineage>
</organism>
<evidence type="ECO:0000256" key="7">
    <source>
        <dbReference type="ARBA" id="ARBA00023204"/>
    </source>
</evidence>
<dbReference type="GO" id="GO:0043590">
    <property type="term" value="C:bacterial nucleoid"/>
    <property type="evidence" value="ECO:0007669"/>
    <property type="project" value="TreeGrafter"/>
</dbReference>
<dbReference type="PANTHER" id="PTHR11059:SF0">
    <property type="entry name" value="DNA REPAIR PROTEIN RECN"/>
    <property type="match status" value="1"/>
</dbReference>
<dbReference type="PIRSF" id="PIRSF003128">
    <property type="entry name" value="RecN"/>
    <property type="match status" value="1"/>
</dbReference>
<feature type="domain" description="Rad50/SbcC-type AAA" evidence="13">
    <location>
        <begin position="5"/>
        <end position="67"/>
    </location>
</feature>
<dbReference type="Proteomes" id="UP000001880">
    <property type="component" value="Chromosome"/>
</dbReference>
<dbReference type="PANTHER" id="PTHR11059">
    <property type="entry name" value="DNA REPAIR PROTEIN RECN"/>
    <property type="match status" value="1"/>
</dbReference>
<feature type="coiled-coil region" evidence="10">
    <location>
        <begin position="363"/>
        <end position="407"/>
    </location>
</feature>
<evidence type="ECO:0000313" key="14">
    <source>
        <dbReference type="EMBL" id="ACY15008.1"/>
    </source>
</evidence>
<evidence type="ECO:0000256" key="6">
    <source>
        <dbReference type="ARBA" id="ARBA00022840"/>
    </source>
</evidence>
<keyword evidence="7 9" id="KW-0234">DNA repair</keyword>
<feature type="region of interest" description="Disordered" evidence="11">
    <location>
        <begin position="87"/>
        <end position="118"/>
    </location>
</feature>
<keyword evidence="10" id="KW-0175">Coiled coil</keyword>
<dbReference type="InterPro" id="IPR038729">
    <property type="entry name" value="Rad50/SbcC_AAA"/>
</dbReference>
<dbReference type="Pfam" id="PF02463">
    <property type="entry name" value="SMC_N"/>
    <property type="match status" value="1"/>
</dbReference>
<dbReference type="OrthoDB" id="9806954at2"/>
<keyword evidence="4" id="KW-0547">Nucleotide-binding</keyword>
<evidence type="ECO:0000313" key="15">
    <source>
        <dbReference type="Proteomes" id="UP000001880"/>
    </source>
</evidence>
<evidence type="ECO:0000256" key="5">
    <source>
        <dbReference type="ARBA" id="ARBA00022763"/>
    </source>
</evidence>
<dbReference type="KEGG" id="hoh:Hoch_2472"/>
<proteinExistence type="inferred from homology"/>
<dbReference type="GO" id="GO:0016887">
    <property type="term" value="F:ATP hydrolysis activity"/>
    <property type="evidence" value="ECO:0007669"/>
    <property type="project" value="InterPro"/>
</dbReference>
<evidence type="ECO:0000259" key="13">
    <source>
        <dbReference type="Pfam" id="PF13476"/>
    </source>
</evidence>
<evidence type="ECO:0000256" key="8">
    <source>
        <dbReference type="ARBA" id="ARBA00033408"/>
    </source>
</evidence>
<dbReference type="EMBL" id="CP001804">
    <property type="protein sequence ID" value="ACY15008.1"/>
    <property type="molecule type" value="Genomic_DNA"/>
</dbReference>
<dbReference type="Gene3D" id="3.40.50.300">
    <property type="entry name" value="P-loop containing nucleotide triphosphate hydrolases"/>
    <property type="match status" value="2"/>
</dbReference>
<dbReference type="AlphaFoldDB" id="D0LKG0"/>
<dbReference type="InterPro" id="IPR027417">
    <property type="entry name" value="P-loop_NTPase"/>
</dbReference>
<evidence type="ECO:0000259" key="12">
    <source>
        <dbReference type="Pfam" id="PF02463"/>
    </source>
</evidence>
<dbReference type="SUPFAM" id="SSF52540">
    <property type="entry name" value="P-loop containing nucleoside triphosphate hydrolases"/>
    <property type="match status" value="1"/>
</dbReference>
<dbReference type="RefSeq" id="WP_012827616.1">
    <property type="nucleotide sequence ID" value="NC_013440.1"/>
</dbReference>
<evidence type="ECO:0000256" key="10">
    <source>
        <dbReference type="SAM" id="Coils"/>
    </source>
</evidence>
<name>D0LKG0_HALO1</name>
<evidence type="ECO:0000256" key="9">
    <source>
        <dbReference type="PIRNR" id="PIRNR003128"/>
    </source>
</evidence>
<dbReference type="InterPro" id="IPR003395">
    <property type="entry name" value="RecF/RecN/SMC_N"/>
</dbReference>
<dbReference type="Pfam" id="PF13476">
    <property type="entry name" value="AAA_23"/>
    <property type="match status" value="1"/>
</dbReference>
<protein>
    <recommendedName>
        <fullName evidence="3 9">DNA repair protein RecN</fullName>
    </recommendedName>
    <alternativeName>
        <fullName evidence="8 9">Recombination protein N</fullName>
    </alternativeName>
</protein>
<dbReference type="InterPro" id="IPR004604">
    <property type="entry name" value="DNA_recomb/repair_RecN"/>
</dbReference>
<dbReference type="eggNOG" id="COG0497">
    <property type="taxonomic scope" value="Bacteria"/>
</dbReference>
<dbReference type="HOGENOM" id="CLU_018297_3_0_7"/>
<dbReference type="FunFam" id="3.40.50.300:FF:000356">
    <property type="entry name" value="DNA repair protein RecN"/>
    <property type="match status" value="1"/>
</dbReference>
<dbReference type="NCBIfam" id="TIGR00634">
    <property type="entry name" value="recN"/>
    <property type="match status" value="1"/>
</dbReference>
<evidence type="ECO:0000256" key="3">
    <source>
        <dbReference type="ARBA" id="ARBA00021315"/>
    </source>
</evidence>
<keyword evidence="6" id="KW-0067">ATP-binding</keyword>
<keyword evidence="15" id="KW-1185">Reference proteome</keyword>
<dbReference type="GO" id="GO:0006302">
    <property type="term" value="P:double-strand break repair"/>
    <property type="evidence" value="ECO:0007669"/>
    <property type="project" value="InterPro"/>
</dbReference>
<evidence type="ECO:0000256" key="2">
    <source>
        <dbReference type="ARBA" id="ARBA00009441"/>
    </source>
</evidence>
<reference evidence="14 15" key="1">
    <citation type="journal article" date="2010" name="Stand. Genomic Sci.">
        <title>Complete genome sequence of Haliangium ochraceum type strain (SMP-2).</title>
        <authorList>
            <consortium name="US DOE Joint Genome Institute (JGI-PGF)"/>
            <person name="Ivanova N."/>
            <person name="Daum C."/>
            <person name="Lang E."/>
            <person name="Abt B."/>
            <person name="Kopitz M."/>
            <person name="Saunders E."/>
            <person name="Lapidus A."/>
            <person name="Lucas S."/>
            <person name="Glavina Del Rio T."/>
            <person name="Nolan M."/>
            <person name="Tice H."/>
            <person name="Copeland A."/>
            <person name="Cheng J.F."/>
            <person name="Chen F."/>
            <person name="Bruce D."/>
            <person name="Goodwin L."/>
            <person name="Pitluck S."/>
            <person name="Mavromatis K."/>
            <person name="Pati A."/>
            <person name="Mikhailova N."/>
            <person name="Chen A."/>
            <person name="Palaniappan K."/>
            <person name="Land M."/>
            <person name="Hauser L."/>
            <person name="Chang Y.J."/>
            <person name="Jeffries C.D."/>
            <person name="Detter J.C."/>
            <person name="Brettin T."/>
            <person name="Rohde M."/>
            <person name="Goker M."/>
            <person name="Bristow J."/>
            <person name="Markowitz V."/>
            <person name="Eisen J.A."/>
            <person name="Hugenholtz P."/>
            <person name="Kyrpides N.C."/>
            <person name="Klenk H.P."/>
        </authorList>
    </citation>
    <scope>NUCLEOTIDE SEQUENCE [LARGE SCALE GENOMIC DNA]</scope>
    <source>
        <strain evidence="15">DSM 14365 / CIP 107738 / JCM 11303 / AJ 13395 / SMP-2</strain>
    </source>
</reference>
<dbReference type="GO" id="GO:0009432">
    <property type="term" value="P:SOS response"/>
    <property type="evidence" value="ECO:0007669"/>
    <property type="project" value="TreeGrafter"/>
</dbReference>
<dbReference type="GO" id="GO:0006310">
    <property type="term" value="P:DNA recombination"/>
    <property type="evidence" value="ECO:0007669"/>
    <property type="project" value="InterPro"/>
</dbReference>
<dbReference type="GO" id="GO:0005524">
    <property type="term" value="F:ATP binding"/>
    <property type="evidence" value="ECO:0007669"/>
    <property type="project" value="UniProtKB-KW"/>
</dbReference>